<reference evidence="1 2" key="1">
    <citation type="submission" date="2021-04" db="EMBL/GenBank/DDBJ databases">
        <title>Pseudomonas rustica sp. nov. isolated from raw milk.</title>
        <authorList>
            <person name="Fiedler G."/>
            <person name="Gieschler S."/>
            <person name="Kabisch J."/>
            <person name="Grimmler C."/>
            <person name="Brinks E."/>
            <person name="Wagner N."/>
            <person name="Hetzer B."/>
            <person name="Franz C.M.A.P."/>
            <person name="Boehnlein C."/>
        </authorList>
    </citation>
    <scope>NUCLEOTIDE SEQUENCE [LARGE SCALE GENOMIC DNA]</scope>
    <source>
        <strain evidence="1 2">MBT-4</strain>
    </source>
</reference>
<gene>
    <name evidence="1" type="ORF">KFS80_01755</name>
</gene>
<name>A0ABS5MRS8_9PSED</name>
<accession>A0ABS5MRS8</accession>
<keyword evidence="2" id="KW-1185">Reference proteome</keyword>
<evidence type="ECO:0000313" key="2">
    <source>
        <dbReference type="Proteomes" id="UP000676035"/>
    </source>
</evidence>
<organism evidence="1 2">
    <name type="scientific">Pseudomonas rustica</name>
    <dbReference type="NCBI Taxonomy" id="2827099"/>
    <lineage>
        <taxon>Bacteria</taxon>
        <taxon>Pseudomonadati</taxon>
        <taxon>Pseudomonadota</taxon>
        <taxon>Gammaproteobacteria</taxon>
        <taxon>Pseudomonadales</taxon>
        <taxon>Pseudomonadaceae</taxon>
        <taxon>Pseudomonas</taxon>
    </lineage>
</organism>
<proteinExistence type="predicted"/>
<dbReference type="EMBL" id="JAGYHF010000001">
    <property type="protein sequence ID" value="MBS4077010.1"/>
    <property type="molecule type" value="Genomic_DNA"/>
</dbReference>
<dbReference type="Proteomes" id="UP000676035">
    <property type="component" value="Unassembled WGS sequence"/>
</dbReference>
<sequence>MLLSIASLRQPTFNPQFSQLRAPGQSITDYVVSELDARVEFVRRKIRIAAKAAAADHDGSECLFFTLPEFFWNIPWREVDSEDELHELTTAYLEKVPAYISSLMKDLPVERYGKIVLLAGSCATLVKVGEGDASYYEVINYLLTITNKEYEADIPLMSMWPKRHVSGIDFGRNVGNQDGFWFFRLFDEFVIKIKDCSDVSAEHSYFGGYQGLFINSLVPGCPFGINVCLDYAVLKEGERDKEVEIPEVKIDFLIACGMSLDYDKQHPTAVQYSIRNDGMGSGACEVVRLEEGLIVDEIASEEIDDNLYLSVIRVV</sequence>
<evidence type="ECO:0000313" key="1">
    <source>
        <dbReference type="EMBL" id="MBS4077010.1"/>
    </source>
</evidence>
<protein>
    <submittedName>
        <fullName evidence="1">Uncharacterized protein</fullName>
    </submittedName>
</protein>
<dbReference type="RefSeq" id="WP_212543814.1">
    <property type="nucleotide sequence ID" value="NZ_JAGYHF010000001.1"/>
</dbReference>
<comment type="caution">
    <text evidence="1">The sequence shown here is derived from an EMBL/GenBank/DDBJ whole genome shotgun (WGS) entry which is preliminary data.</text>
</comment>